<reference evidence="1 2" key="1">
    <citation type="submission" date="2017-12" db="EMBL/GenBank/DDBJ databases">
        <title>High-resolution comparative analysis of great ape genomes.</title>
        <authorList>
            <person name="Pollen A."/>
            <person name="Hastie A."/>
            <person name="Hormozdiari F."/>
            <person name="Dougherty M."/>
            <person name="Liu R."/>
            <person name="Chaisson M."/>
            <person name="Hoppe E."/>
            <person name="Hill C."/>
            <person name="Pang A."/>
            <person name="Hillier L."/>
            <person name="Baker C."/>
            <person name="Armstrong J."/>
            <person name="Shendure J."/>
            <person name="Paten B."/>
            <person name="Wilson R."/>
            <person name="Chao H."/>
            <person name="Schneider V."/>
            <person name="Ventura M."/>
            <person name="Kronenberg Z."/>
            <person name="Murali S."/>
            <person name="Gordon D."/>
            <person name="Cantsilieris S."/>
            <person name="Munson K."/>
            <person name="Nelson B."/>
            <person name="Raja A."/>
            <person name="Underwood J."/>
            <person name="Diekhans M."/>
            <person name="Fiddes I."/>
            <person name="Haussler D."/>
            <person name="Eichler E."/>
        </authorList>
    </citation>
    <scope>NUCLEOTIDE SEQUENCE [LARGE SCALE GENOMIC DNA]</scope>
    <source>
        <strain evidence="1">Yerkes chimp pedigree #C0471</strain>
    </source>
</reference>
<dbReference type="AlphaFoldDB" id="A0A2J8N628"/>
<evidence type="ECO:0000313" key="1">
    <source>
        <dbReference type="EMBL" id="PNI67221.1"/>
    </source>
</evidence>
<accession>A0A2J8N628</accession>
<protein>
    <submittedName>
        <fullName evidence="1">KANSL1L isoform 3</fullName>
    </submittedName>
</protein>
<dbReference type="GO" id="GO:0000123">
    <property type="term" value="C:histone acetyltransferase complex"/>
    <property type="evidence" value="ECO:0007669"/>
    <property type="project" value="InterPro"/>
</dbReference>
<dbReference type="PANTHER" id="PTHR22443:SF16">
    <property type="entry name" value="KAT8 REGULATORY NSL COMPLEX SUBUNIT 1-LIKE PROTEIN"/>
    <property type="match status" value="1"/>
</dbReference>
<feature type="non-terminal residue" evidence="1">
    <location>
        <position position="1"/>
    </location>
</feature>
<proteinExistence type="predicted"/>
<sequence length="69" mass="8200">RNTARRRLRSESSYDIDNIVIPMSLVAPAKLEKLQYKEILTPSWRMVVLQPLDEYNLGKEEIFGFWNCR</sequence>
<gene>
    <name evidence="1" type="ORF">CK820_G0015016</name>
</gene>
<dbReference type="PANTHER" id="PTHR22443">
    <property type="entry name" value="NON-SPECIFIC LETHAL 1, ISOFORM M"/>
    <property type="match status" value="1"/>
</dbReference>
<comment type="caution">
    <text evidence="1">The sequence shown here is derived from an EMBL/GenBank/DDBJ whole genome shotgun (WGS) entry which is preliminary data.</text>
</comment>
<organism evidence="1 2">
    <name type="scientific">Pan troglodytes</name>
    <name type="common">Chimpanzee</name>
    <dbReference type="NCBI Taxonomy" id="9598"/>
    <lineage>
        <taxon>Eukaryota</taxon>
        <taxon>Metazoa</taxon>
        <taxon>Chordata</taxon>
        <taxon>Craniata</taxon>
        <taxon>Vertebrata</taxon>
        <taxon>Euteleostomi</taxon>
        <taxon>Mammalia</taxon>
        <taxon>Eutheria</taxon>
        <taxon>Euarchontoglires</taxon>
        <taxon>Primates</taxon>
        <taxon>Haplorrhini</taxon>
        <taxon>Catarrhini</taxon>
        <taxon>Hominidae</taxon>
        <taxon>Pan</taxon>
    </lineage>
</organism>
<dbReference type="EMBL" id="NBAG03000236">
    <property type="protein sequence ID" value="PNI67221.1"/>
    <property type="molecule type" value="Genomic_DNA"/>
</dbReference>
<evidence type="ECO:0000313" key="2">
    <source>
        <dbReference type="Proteomes" id="UP000236370"/>
    </source>
</evidence>
<name>A0A2J8N628_PANTR</name>
<dbReference type="Proteomes" id="UP000236370">
    <property type="component" value="Unassembled WGS sequence"/>
</dbReference>
<dbReference type="InterPro" id="IPR026180">
    <property type="entry name" value="NSL1"/>
</dbReference>